<dbReference type="AlphaFoldDB" id="A0A556U338"/>
<organism evidence="1 2">
    <name type="scientific">Bagarius yarrelli</name>
    <name type="common">Goonch</name>
    <name type="synonym">Bagrus yarrelli</name>
    <dbReference type="NCBI Taxonomy" id="175774"/>
    <lineage>
        <taxon>Eukaryota</taxon>
        <taxon>Metazoa</taxon>
        <taxon>Chordata</taxon>
        <taxon>Craniata</taxon>
        <taxon>Vertebrata</taxon>
        <taxon>Euteleostomi</taxon>
        <taxon>Actinopterygii</taxon>
        <taxon>Neopterygii</taxon>
        <taxon>Teleostei</taxon>
        <taxon>Ostariophysi</taxon>
        <taxon>Siluriformes</taxon>
        <taxon>Sisoridae</taxon>
        <taxon>Sisorinae</taxon>
        <taxon>Bagarius</taxon>
    </lineage>
</organism>
<dbReference type="GO" id="GO:0005634">
    <property type="term" value="C:nucleus"/>
    <property type="evidence" value="ECO:0007669"/>
    <property type="project" value="UniProtKB-SubCell"/>
</dbReference>
<dbReference type="OrthoDB" id="10065185at2759"/>
<comment type="caution">
    <text evidence="1">The sequence shown here is derived from an EMBL/GenBank/DDBJ whole genome shotgun (WGS) entry which is preliminary data.</text>
</comment>
<dbReference type="InterPro" id="IPR012677">
    <property type="entry name" value="Nucleotide-bd_a/b_plait_sf"/>
</dbReference>
<keyword evidence="2" id="KW-1185">Reference proteome</keyword>
<dbReference type="InterPro" id="IPR034772">
    <property type="entry name" value="CPSF6/7"/>
</dbReference>
<dbReference type="Gene3D" id="3.30.70.330">
    <property type="match status" value="1"/>
</dbReference>
<name>A0A556U338_BAGYA</name>
<dbReference type="SUPFAM" id="SSF54928">
    <property type="entry name" value="RNA-binding domain, RBD"/>
    <property type="match status" value="1"/>
</dbReference>
<evidence type="ECO:0000313" key="1">
    <source>
        <dbReference type="EMBL" id="TSM20296.1"/>
    </source>
</evidence>
<dbReference type="GO" id="GO:0003676">
    <property type="term" value="F:nucleic acid binding"/>
    <property type="evidence" value="ECO:0007669"/>
    <property type="project" value="InterPro"/>
</dbReference>
<dbReference type="EMBL" id="VCAZ01000042">
    <property type="protein sequence ID" value="TSM20296.1"/>
    <property type="molecule type" value="Genomic_DNA"/>
</dbReference>
<protein>
    <submittedName>
        <fullName evidence="1">Cleavage and polyadenylation specificity factor subunit 6</fullName>
    </submittedName>
</protein>
<reference evidence="1 2" key="1">
    <citation type="journal article" date="2019" name="Genome Biol. Evol.">
        <title>Whole-Genome Sequencing of the Giant Devil Catfish, Bagarius yarrelli.</title>
        <authorList>
            <person name="Jiang W."/>
            <person name="Lv Y."/>
            <person name="Cheng L."/>
            <person name="Yang K."/>
            <person name="Chao B."/>
            <person name="Wang X."/>
            <person name="Li Y."/>
            <person name="Pan X."/>
            <person name="You X."/>
            <person name="Zhang Y."/>
            <person name="Yang J."/>
            <person name="Li J."/>
            <person name="Zhang X."/>
            <person name="Liu S."/>
            <person name="Sun C."/>
            <person name="Yang J."/>
            <person name="Shi Q."/>
        </authorList>
    </citation>
    <scope>NUCLEOTIDE SEQUENCE [LARGE SCALE GENOMIC DNA]</scope>
    <source>
        <strain evidence="1">JWS20170419001</strain>
        <tissue evidence="1">Muscle</tissue>
    </source>
</reference>
<dbReference type="GO" id="GO:0006397">
    <property type="term" value="P:mRNA processing"/>
    <property type="evidence" value="ECO:0007669"/>
    <property type="project" value="UniProtKB-KW"/>
</dbReference>
<proteinExistence type="predicted"/>
<dbReference type="PANTHER" id="PTHR23204">
    <property type="entry name" value="CLEAVAGE AND POLYADENYLATION SPECIFIC FACTOR"/>
    <property type="match status" value="1"/>
</dbReference>
<accession>A0A556U338</accession>
<dbReference type="Proteomes" id="UP000319801">
    <property type="component" value="Unassembled WGS sequence"/>
</dbReference>
<dbReference type="InterPro" id="IPR035979">
    <property type="entry name" value="RBD_domain_sf"/>
</dbReference>
<sequence length="115" mass="12601">MAAEKEDGAAQELLDLYGDLNSEEAGSLEAEADALYDDVLTGSVDSESALKKREHREDVKLAAECGDLNNHSVYIGNFTWWMSDKDLITIAGKHGVRDILKIKFAENRTNGLSKG</sequence>
<evidence type="ECO:0000313" key="2">
    <source>
        <dbReference type="Proteomes" id="UP000319801"/>
    </source>
</evidence>
<gene>
    <name evidence="1" type="ORF">Baya_7883</name>
</gene>